<evidence type="ECO:0000256" key="4">
    <source>
        <dbReference type="ARBA" id="ARBA00023136"/>
    </source>
</evidence>
<feature type="transmembrane region" description="Helical" evidence="5">
    <location>
        <begin position="97"/>
        <end position="118"/>
    </location>
</feature>
<feature type="transmembrane region" description="Helical" evidence="5">
    <location>
        <begin position="40"/>
        <end position="66"/>
    </location>
</feature>
<dbReference type="EMBL" id="WBUI01000007">
    <property type="protein sequence ID" value="KAB2932956.1"/>
    <property type="molecule type" value="Genomic_DNA"/>
</dbReference>
<keyword evidence="3 5" id="KW-1133">Transmembrane helix</keyword>
<dbReference type="Pfam" id="PF07681">
    <property type="entry name" value="DoxX"/>
    <property type="match status" value="1"/>
</dbReference>
<keyword evidence="4 5" id="KW-0472">Membrane</keyword>
<dbReference type="InterPro" id="IPR032808">
    <property type="entry name" value="DoxX"/>
</dbReference>
<keyword evidence="2 5" id="KW-0812">Transmembrane</keyword>
<protein>
    <submittedName>
        <fullName evidence="6">DoxX family membrane protein</fullName>
    </submittedName>
</protein>
<comment type="subcellular location">
    <subcellularLocation>
        <location evidence="1">Membrane</location>
        <topology evidence="1">Multi-pass membrane protein</topology>
    </subcellularLocation>
</comment>
<dbReference type="AlphaFoldDB" id="A0A833M209"/>
<dbReference type="GO" id="GO:0016020">
    <property type="term" value="C:membrane"/>
    <property type="evidence" value="ECO:0007669"/>
    <property type="project" value="UniProtKB-SubCell"/>
</dbReference>
<sequence>MKYLFTTFRLMLGAVFFAFGWSKFIPFIPTPPVPPEASMFIGALVATGYLWSLIGVVEITAGFLLLANRLIPLALLLLAPIVTNIVLYLVLLAQNPMAYGMSVFLLTAGITLATQHWNRFAPIFQMRREA</sequence>
<evidence type="ECO:0000313" key="6">
    <source>
        <dbReference type="EMBL" id="KAB2932956.1"/>
    </source>
</evidence>
<organism evidence="6 7">
    <name type="scientific">Leptonema illini</name>
    <dbReference type="NCBI Taxonomy" id="183"/>
    <lineage>
        <taxon>Bacteria</taxon>
        <taxon>Pseudomonadati</taxon>
        <taxon>Spirochaetota</taxon>
        <taxon>Spirochaetia</taxon>
        <taxon>Leptospirales</taxon>
        <taxon>Leptospiraceae</taxon>
        <taxon>Leptonema</taxon>
    </lineage>
</organism>
<evidence type="ECO:0000313" key="7">
    <source>
        <dbReference type="Proteomes" id="UP000460298"/>
    </source>
</evidence>
<feature type="transmembrane region" description="Helical" evidence="5">
    <location>
        <begin position="73"/>
        <end position="91"/>
    </location>
</feature>
<name>A0A833M209_9LEPT</name>
<accession>A0A833M209</accession>
<evidence type="ECO:0000256" key="3">
    <source>
        <dbReference type="ARBA" id="ARBA00022989"/>
    </source>
</evidence>
<gene>
    <name evidence="6" type="ORF">F9K24_08810</name>
</gene>
<evidence type="ECO:0000256" key="2">
    <source>
        <dbReference type="ARBA" id="ARBA00022692"/>
    </source>
</evidence>
<feature type="transmembrane region" description="Helical" evidence="5">
    <location>
        <begin position="7"/>
        <end position="28"/>
    </location>
</feature>
<comment type="caution">
    <text evidence="6">The sequence shown here is derived from an EMBL/GenBank/DDBJ whole genome shotgun (WGS) entry which is preliminary data.</text>
</comment>
<proteinExistence type="predicted"/>
<evidence type="ECO:0000256" key="1">
    <source>
        <dbReference type="ARBA" id="ARBA00004141"/>
    </source>
</evidence>
<reference evidence="6 7" key="1">
    <citation type="submission" date="2019-10" db="EMBL/GenBank/DDBJ databases">
        <title>Extracellular Electron Transfer in a Candidatus Methanoperedens spp. Enrichment Culture.</title>
        <authorList>
            <person name="Berger S."/>
            <person name="Rangel Shaw D."/>
            <person name="Berben T."/>
            <person name="In 'T Zandt M."/>
            <person name="Frank J."/>
            <person name="Reimann J."/>
            <person name="Jetten M.S.M."/>
            <person name="Welte C.U."/>
        </authorList>
    </citation>
    <scope>NUCLEOTIDE SEQUENCE [LARGE SCALE GENOMIC DNA]</scope>
    <source>
        <strain evidence="6">SB12</strain>
    </source>
</reference>
<evidence type="ECO:0000256" key="5">
    <source>
        <dbReference type="SAM" id="Phobius"/>
    </source>
</evidence>
<dbReference type="Proteomes" id="UP000460298">
    <property type="component" value="Unassembled WGS sequence"/>
</dbReference>